<dbReference type="GO" id="GO:0005737">
    <property type="term" value="C:cytoplasm"/>
    <property type="evidence" value="ECO:0007669"/>
    <property type="project" value="UniProtKB-SubCell"/>
</dbReference>
<feature type="binding site" evidence="9">
    <location>
        <position position="156"/>
    </location>
    <ligand>
        <name>substrate</name>
    </ligand>
</feature>
<dbReference type="InterPro" id="IPR036393">
    <property type="entry name" value="AceGlu_kinase-like_sf"/>
</dbReference>
<keyword evidence="3 9" id="KW-0028">Amino-acid biosynthesis</keyword>
<dbReference type="EMBL" id="PEJG01000001">
    <property type="protein sequence ID" value="PIH11443.1"/>
    <property type="molecule type" value="Genomic_DNA"/>
</dbReference>
<dbReference type="PANTHER" id="PTHR23342:SF0">
    <property type="entry name" value="N-ACETYLGLUTAMATE SYNTHASE, MITOCHONDRIAL"/>
    <property type="match status" value="1"/>
</dbReference>
<keyword evidence="9" id="KW-0963">Cytoplasm</keyword>
<keyword evidence="7 9" id="KW-0067">ATP-binding</keyword>
<feature type="site" description="Transition state stabilizer" evidence="9">
    <location>
        <position position="8"/>
    </location>
</feature>
<comment type="similarity">
    <text evidence="9">Belongs to the acetylglutamate kinase family. ArgB subfamily.</text>
</comment>
<evidence type="ECO:0000313" key="12">
    <source>
        <dbReference type="EMBL" id="MBF9302820.1"/>
    </source>
</evidence>
<reference evidence="12" key="3">
    <citation type="submission" date="2020-11" db="EMBL/GenBank/DDBJ databases">
        <title>Molecular epidemiology and genomic profiles of multidrug-resistant bacteria collected from clinical sources in South Africa.</title>
        <authorList>
            <person name="Asante J."/>
            <person name="Amoako D.G."/>
        </authorList>
    </citation>
    <scope>NUCLEOTIDE SEQUENCE</scope>
    <source>
        <strain evidence="12">C68</strain>
    </source>
</reference>
<feature type="domain" description="Aspartate/glutamate/uridylate kinase" evidence="10">
    <location>
        <begin position="3"/>
        <end position="234"/>
    </location>
</feature>
<keyword evidence="2 9" id="KW-0055">Arginine biosynthesis</keyword>
<dbReference type="EMBL" id="JADPYN010000002">
    <property type="protein sequence ID" value="MBF9302820.1"/>
    <property type="molecule type" value="Genomic_DNA"/>
</dbReference>
<evidence type="ECO:0000256" key="4">
    <source>
        <dbReference type="ARBA" id="ARBA00022679"/>
    </source>
</evidence>
<gene>
    <name evidence="9 12" type="primary">argB</name>
    <name evidence="13" type="ORF">CTJ08_00970</name>
    <name evidence="11" type="ORF">H3963_01175</name>
    <name evidence="12" type="ORF">I3V53_01785</name>
</gene>
<feature type="site" description="Transition state stabilizer" evidence="9">
    <location>
        <position position="215"/>
    </location>
</feature>
<evidence type="ECO:0000256" key="1">
    <source>
        <dbReference type="ARBA" id="ARBA00004828"/>
    </source>
</evidence>
<dbReference type="GeneID" id="50018672"/>
<organism evidence="12 15">
    <name type="scientific">Staphylococcus epidermidis</name>
    <dbReference type="NCBI Taxonomy" id="1282"/>
    <lineage>
        <taxon>Bacteria</taxon>
        <taxon>Bacillati</taxon>
        <taxon>Bacillota</taxon>
        <taxon>Bacilli</taxon>
        <taxon>Bacillales</taxon>
        <taxon>Staphylococcaceae</taxon>
        <taxon>Staphylococcus</taxon>
    </lineage>
</organism>
<dbReference type="UniPathway" id="UPA00068">
    <property type="reaction ID" value="UER00107"/>
</dbReference>
<evidence type="ECO:0000259" key="10">
    <source>
        <dbReference type="Pfam" id="PF00696"/>
    </source>
</evidence>
<dbReference type="OMA" id="EGLYEDW"/>
<reference evidence="13 14" key="1">
    <citation type="submission" date="2017-10" db="EMBL/GenBank/DDBJ databases">
        <title>genome sequences of Staph epi in chlorhexidine trial.</title>
        <authorList>
            <person name="Greninger A.L."/>
            <person name="Addetia A."/>
            <person name="Qin X."/>
            <person name="Zerr D."/>
        </authorList>
    </citation>
    <scope>NUCLEOTIDE SEQUENCE [LARGE SCALE GENOMIC DNA]</scope>
    <source>
        <strain evidence="13 14">SCH-17</strain>
    </source>
</reference>
<evidence type="ECO:0000256" key="2">
    <source>
        <dbReference type="ARBA" id="ARBA00022571"/>
    </source>
</evidence>
<dbReference type="SMR" id="A0A2G7I247"/>
<feature type="binding site" evidence="9">
    <location>
        <position position="63"/>
    </location>
    <ligand>
        <name>substrate</name>
    </ligand>
</feature>
<dbReference type="SUPFAM" id="SSF53633">
    <property type="entry name" value="Carbamate kinase-like"/>
    <property type="match status" value="1"/>
</dbReference>
<dbReference type="GO" id="GO:0042450">
    <property type="term" value="P:L-arginine biosynthetic process via ornithine"/>
    <property type="evidence" value="ECO:0007669"/>
    <property type="project" value="UniProtKB-UniRule"/>
</dbReference>
<dbReference type="OrthoDB" id="9803155at2"/>
<name>A0A2G7I247_STAEP</name>
<dbReference type="Proteomes" id="UP000622362">
    <property type="component" value="Unassembled WGS sequence"/>
</dbReference>
<evidence type="ECO:0000313" key="14">
    <source>
        <dbReference type="Proteomes" id="UP000228502"/>
    </source>
</evidence>
<evidence type="ECO:0000313" key="11">
    <source>
        <dbReference type="EMBL" id="MBF2229073.1"/>
    </source>
</evidence>
<comment type="subcellular location">
    <subcellularLocation>
        <location evidence="9">Cytoplasm</location>
    </subcellularLocation>
</comment>
<evidence type="ECO:0000256" key="6">
    <source>
        <dbReference type="ARBA" id="ARBA00022777"/>
    </source>
</evidence>
<keyword evidence="5 9" id="KW-0547">Nucleotide-binding</keyword>
<dbReference type="GO" id="GO:0003991">
    <property type="term" value="F:acetylglutamate kinase activity"/>
    <property type="evidence" value="ECO:0007669"/>
    <property type="project" value="UniProtKB-UniRule"/>
</dbReference>
<comment type="function">
    <text evidence="9">Catalyzes the ATP-dependent phosphorylation of N-acetyl-L-glutamate.</text>
</comment>
<dbReference type="Pfam" id="PF00696">
    <property type="entry name" value="AA_kinase"/>
    <property type="match status" value="1"/>
</dbReference>
<accession>A0A2G7I247</accession>
<dbReference type="GO" id="GO:0005524">
    <property type="term" value="F:ATP binding"/>
    <property type="evidence" value="ECO:0007669"/>
    <property type="project" value="UniProtKB-UniRule"/>
</dbReference>
<dbReference type="Gene3D" id="3.40.1160.10">
    <property type="entry name" value="Acetylglutamate kinase-like"/>
    <property type="match status" value="1"/>
</dbReference>
<comment type="pathway">
    <text evidence="1 9">Amino-acid biosynthesis; L-arginine biosynthesis; N(2)-acetyl-L-ornithine from L-glutamate: step 2/4.</text>
</comment>
<dbReference type="InterPro" id="IPR001048">
    <property type="entry name" value="Asp/Glu/Uridylate_kinase"/>
</dbReference>
<dbReference type="HAMAP" id="MF_00082">
    <property type="entry name" value="ArgB"/>
    <property type="match status" value="1"/>
</dbReference>
<keyword evidence="6 9" id="KW-0418">Kinase</keyword>
<evidence type="ECO:0000256" key="8">
    <source>
        <dbReference type="ARBA" id="ARBA00048141"/>
    </source>
</evidence>
<evidence type="ECO:0000256" key="7">
    <source>
        <dbReference type="ARBA" id="ARBA00022840"/>
    </source>
</evidence>
<reference evidence="11" key="2">
    <citation type="submission" date="2020-08" db="EMBL/GenBank/DDBJ databases">
        <title>Changes in the skin microbiome associated with squamous cell carcinoma in transplant recipients.</title>
        <authorList>
            <person name="Zaugg J."/>
            <person name="Krueger A."/>
            <person name="Lachner N."/>
        </authorList>
    </citation>
    <scope>NUCLEOTIDE SEQUENCE</scope>
    <source>
        <strain evidence="11">R5988</strain>
    </source>
</reference>
<dbReference type="EC" id="2.7.2.8" evidence="9"/>
<evidence type="ECO:0000256" key="5">
    <source>
        <dbReference type="ARBA" id="ARBA00022741"/>
    </source>
</evidence>
<comment type="catalytic activity">
    <reaction evidence="8 9">
        <text>N-acetyl-L-glutamate + ATP = N-acetyl-L-glutamyl 5-phosphate + ADP</text>
        <dbReference type="Rhea" id="RHEA:14629"/>
        <dbReference type="ChEBI" id="CHEBI:30616"/>
        <dbReference type="ChEBI" id="CHEBI:44337"/>
        <dbReference type="ChEBI" id="CHEBI:57936"/>
        <dbReference type="ChEBI" id="CHEBI:456216"/>
        <dbReference type="EC" id="2.7.2.8"/>
    </reaction>
</comment>
<dbReference type="Proteomes" id="UP000648077">
    <property type="component" value="Unassembled WGS sequence"/>
</dbReference>
<sequence length="245" mass="27265">MKNIIVIKLGGIAIENLNDAFIQQINAWHLENKKIIIVHGGGQVISNLLTKNNHSTIKIDGMRVTAKNDLPIIYDALINIVGHQLLERLKESNLEFFQFKEKIKELVSAEFLNKNIYGYVGKVKEINTMLLEKMLSRDIIPIITSLGVNEQGEYLNVNADHLATAIAKKLKVEKLVYMTDVPGVIEKDKTLATLTINEAKTKIENKIITGGMIPKIESAIQTLESGVESILIANNLQKGTIIRGD</sequence>
<dbReference type="CDD" id="cd04238">
    <property type="entry name" value="AAK_NAGK-like"/>
    <property type="match status" value="1"/>
</dbReference>
<dbReference type="RefSeq" id="WP_001830946.1">
    <property type="nucleotide sequence ID" value="NZ_AP019721.1"/>
</dbReference>
<dbReference type="NCBIfam" id="TIGR00761">
    <property type="entry name" value="argB"/>
    <property type="match status" value="1"/>
</dbReference>
<evidence type="ECO:0000313" key="13">
    <source>
        <dbReference type="EMBL" id="PIH11443.1"/>
    </source>
</evidence>
<dbReference type="AlphaFoldDB" id="A0A2G7I247"/>
<evidence type="ECO:0000313" key="15">
    <source>
        <dbReference type="Proteomes" id="UP000622362"/>
    </source>
</evidence>
<comment type="caution">
    <text evidence="12">The sequence shown here is derived from an EMBL/GenBank/DDBJ whole genome shotgun (WGS) entry which is preliminary data.</text>
</comment>
<proteinExistence type="inferred from homology"/>
<dbReference type="EMBL" id="JACGQI010000001">
    <property type="protein sequence ID" value="MBF2229073.1"/>
    <property type="molecule type" value="Genomic_DNA"/>
</dbReference>
<dbReference type="Proteomes" id="UP000228502">
    <property type="component" value="Unassembled WGS sequence"/>
</dbReference>
<feature type="binding site" evidence="9">
    <location>
        <begin position="41"/>
        <end position="42"/>
    </location>
    <ligand>
        <name>substrate</name>
    </ligand>
</feature>
<dbReference type="PANTHER" id="PTHR23342">
    <property type="entry name" value="N-ACETYLGLUTAMATE SYNTHASE"/>
    <property type="match status" value="1"/>
</dbReference>
<dbReference type="InterPro" id="IPR037528">
    <property type="entry name" value="ArgB"/>
</dbReference>
<dbReference type="PIRSF" id="PIRSF000728">
    <property type="entry name" value="NAGK"/>
    <property type="match status" value="1"/>
</dbReference>
<dbReference type="InterPro" id="IPR004662">
    <property type="entry name" value="AcgluKinase_fam"/>
</dbReference>
<protein>
    <recommendedName>
        <fullName evidence="9">Acetylglutamate kinase</fullName>
        <ecNumber evidence="9">2.7.2.8</ecNumber>
    </recommendedName>
    <alternativeName>
        <fullName evidence="9">N-acetyl-L-glutamate 5-phosphotransferase</fullName>
    </alternativeName>
    <alternativeName>
        <fullName evidence="9">NAG kinase</fullName>
        <shortName evidence="9">NAGK</shortName>
    </alternativeName>
</protein>
<evidence type="ECO:0000256" key="9">
    <source>
        <dbReference type="HAMAP-Rule" id="MF_00082"/>
    </source>
</evidence>
<evidence type="ECO:0000256" key="3">
    <source>
        <dbReference type="ARBA" id="ARBA00022605"/>
    </source>
</evidence>
<keyword evidence="4 9" id="KW-0808">Transferase</keyword>